<organism evidence="1 2">
    <name type="scientific">Monilinia fructicola</name>
    <name type="common">Brown rot fungus</name>
    <name type="synonym">Ciboria fructicola</name>
    <dbReference type="NCBI Taxonomy" id="38448"/>
    <lineage>
        <taxon>Eukaryota</taxon>
        <taxon>Fungi</taxon>
        <taxon>Dikarya</taxon>
        <taxon>Ascomycota</taxon>
        <taxon>Pezizomycotina</taxon>
        <taxon>Leotiomycetes</taxon>
        <taxon>Helotiales</taxon>
        <taxon>Sclerotiniaceae</taxon>
        <taxon>Monilinia</taxon>
    </lineage>
</organism>
<name>A0A5M9K8E0_MONFR</name>
<dbReference type="VEuPathDB" id="FungiDB:MFRU_009g02200"/>
<keyword evidence="2" id="KW-1185">Reference proteome</keyword>
<accession>A0A5M9K8E0</accession>
<dbReference type="OrthoDB" id="509124at2759"/>
<evidence type="ECO:0000313" key="2">
    <source>
        <dbReference type="Proteomes" id="UP000322873"/>
    </source>
</evidence>
<protein>
    <submittedName>
        <fullName evidence="1">Uncharacterized protein</fullName>
    </submittedName>
</protein>
<proteinExistence type="predicted"/>
<reference evidence="1 2" key="1">
    <citation type="submission" date="2019-06" db="EMBL/GenBank/DDBJ databases">
        <title>Genome Sequence of the Brown Rot Fungal Pathogen Monilinia fructicola.</title>
        <authorList>
            <person name="De Miccolis Angelini R.M."/>
            <person name="Landi L."/>
            <person name="Abate D."/>
            <person name="Pollastro S."/>
            <person name="Romanazzi G."/>
            <person name="Faretra F."/>
        </authorList>
    </citation>
    <scope>NUCLEOTIDE SEQUENCE [LARGE SCALE GENOMIC DNA]</scope>
    <source>
        <strain evidence="1 2">Mfrc123</strain>
    </source>
</reference>
<evidence type="ECO:0000313" key="1">
    <source>
        <dbReference type="EMBL" id="KAA8576332.1"/>
    </source>
</evidence>
<gene>
    <name evidence="1" type="ORF">EYC84_006467</name>
</gene>
<sequence>MATPSIRKDEAVLTAYASVRINASADEVFGVITSFEKYGSGYSQYKWDDHRGKTPIVGAKGLYSFQVEEIQDRNIPVVLTLLDPARKKMAAKTIGYPDWLLGSERVQHVVSIKGRSNICEYRTWITLEGLAAYYPLLTAKDELQDVARDAAMELKIFIEGRNRKG</sequence>
<comment type="caution">
    <text evidence="1">The sequence shown here is derived from an EMBL/GenBank/DDBJ whole genome shotgun (WGS) entry which is preliminary data.</text>
</comment>
<dbReference type="SUPFAM" id="SSF55961">
    <property type="entry name" value="Bet v1-like"/>
    <property type="match status" value="1"/>
</dbReference>
<dbReference type="EMBL" id="VICG01000001">
    <property type="protein sequence ID" value="KAA8576332.1"/>
    <property type="molecule type" value="Genomic_DNA"/>
</dbReference>
<dbReference type="Proteomes" id="UP000322873">
    <property type="component" value="Unassembled WGS sequence"/>
</dbReference>
<dbReference type="AlphaFoldDB" id="A0A5M9K8E0"/>